<keyword evidence="3" id="KW-1185">Reference proteome</keyword>
<evidence type="ECO:0000256" key="1">
    <source>
        <dbReference type="SAM" id="MobiDB-lite"/>
    </source>
</evidence>
<feature type="region of interest" description="Disordered" evidence="1">
    <location>
        <begin position="21"/>
        <end position="90"/>
    </location>
</feature>
<evidence type="ECO:0000313" key="2">
    <source>
        <dbReference type="EMBL" id="TNN69310.1"/>
    </source>
</evidence>
<gene>
    <name evidence="2" type="ORF">EYF80_020461</name>
</gene>
<dbReference type="EMBL" id="SRLO01000177">
    <property type="protein sequence ID" value="TNN69310.1"/>
    <property type="molecule type" value="Genomic_DNA"/>
</dbReference>
<feature type="compositionally biased region" description="Basic residues" evidence="1">
    <location>
        <begin position="51"/>
        <end position="62"/>
    </location>
</feature>
<accession>A0A4Z2HUJ5</accession>
<proteinExistence type="predicted"/>
<organism evidence="2 3">
    <name type="scientific">Liparis tanakae</name>
    <name type="common">Tanaka's snailfish</name>
    <dbReference type="NCBI Taxonomy" id="230148"/>
    <lineage>
        <taxon>Eukaryota</taxon>
        <taxon>Metazoa</taxon>
        <taxon>Chordata</taxon>
        <taxon>Craniata</taxon>
        <taxon>Vertebrata</taxon>
        <taxon>Euteleostomi</taxon>
        <taxon>Actinopterygii</taxon>
        <taxon>Neopterygii</taxon>
        <taxon>Teleostei</taxon>
        <taxon>Neoteleostei</taxon>
        <taxon>Acanthomorphata</taxon>
        <taxon>Eupercaria</taxon>
        <taxon>Perciformes</taxon>
        <taxon>Cottioidei</taxon>
        <taxon>Cottales</taxon>
        <taxon>Liparidae</taxon>
        <taxon>Liparis</taxon>
    </lineage>
</organism>
<evidence type="ECO:0000313" key="3">
    <source>
        <dbReference type="Proteomes" id="UP000314294"/>
    </source>
</evidence>
<feature type="compositionally biased region" description="Basic and acidic residues" evidence="1">
    <location>
        <begin position="37"/>
        <end position="50"/>
    </location>
</feature>
<comment type="caution">
    <text evidence="2">The sequence shown here is derived from an EMBL/GenBank/DDBJ whole genome shotgun (WGS) entry which is preliminary data.</text>
</comment>
<sequence length="90" mass="10179">MATATRLRPGKPVVAFYRAHSRSKSLGSRVAAGESTGAERHGGGGEGEKKRREKLIKRRRRGTHCDCLKRKASKTGEQMEEREEEKRRED</sequence>
<reference evidence="2 3" key="1">
    <citation type="submission" date="2019-03" db="EMBL/GenBank/DDBJ databases">
        <title>First draft genome of Liparis tanakae, snailfish: a comprehensive survey of snailfish specific genes.</title>
        <authorList>
            <person name="Kim W."/>
            <person name="Song I."/>
            <person name="Jeong J.-H."/>
            <person name="Kim D."/>
            <person name="Kim S."/>
            <person name="Ryu S."/>
            <person name="Song J.Y."/>
            <person name="Lee S.K."/>
        </authorList>
    </citation>
    <scope>NUCLEOTIDE SEQUENCE [LARGE SCALE GENOMIC DNA]</scope>
    <source>
        <tissue evidence="2">Muscle</tissue>
    </source>
</reference>
<protein>
    <submittedName>
        <fullName evidence="2">Uncharacterized protein</fullName>
    </submittedName>
</protein>
<dbReference type="AlphaFoldDB" id="A0A4Z2HUJ5"/>
<name>A0A4Z2HUJ5_9TELE</name>
<dbReference type="Proteomes" id="UP000314294">
    <property type="component" value="Unassembled WGS sequence"/>
</dbReference>